<feature type="signal peptide" evidence="1">
    <location>
        <begin position="1"/>
        <end position="20"/>
    </location>
</feature>
<dbReference type="Pfam" id="PF07686">
    <property type="entry name" value="V-set"/>
    <property type="match status" value="1"/>
</dbReference>
<dbReference type="Ensembl" id="ENSCABT00000028447.1">
    <property type="protein sequence ID" value="ENSCABP00000025970.1"/>
    <property type="gene ID" value="ENSCABG00000019100.1"/>
</dbReference>
<evidence type="ECO:0000313" key="4">
    <source>
        <dbReference type="Proteomes" id="UP000694404"/>
    </source>
</evidence>
<feature type="domain" description="Ig-like" evidence="2">
    <location>
        <begin position="5"/>
        <end position="107"/>
    </location>
</feature>
<feature type="chain" id="PRO_5034717200" description="Ig-like domain-containing protein" evidence="1">
    <location>
        <begin position="21"/>
        <end position="118"/>
    </location>
</feature>
<protein>
    <recommendedName>
        <fullName evidence="2">Ig-like domain-containing protein</fullName>
    </recommendedName>
</protein>
<organism evidence="3 4">
    <name type="scientific">Chelonoidis abingdonii</name>
    <name type="common">Abingdon island giant tortoise</name>
    <name type="synonym">Testudo abingdonii</name>
    <dbReference type="NCBI Taxonomy" id="106734"/>
    <lineage>
        <taxon>Eukaryota</taxon>
        <taxon>Metazoa</taxon>
        <taxon>Chordata</taxon>
        <taxon>Craniata</taxon>
        <taxon>Vertebrata</taxon>
        <taxon>Euteleostomi</taxon>
        <taxon>Archelosauria</taxon>
        <taxon>Testudinata</taxon>
        <taxon>Testudines</taxon>
        <taxon>Cryptodira</taxon>
        <taxon>Durocryptodira</taxon>
        <taxon>Testudinoidea</taxon>
        <taxon>Testudinidae</taxon>
        <taxon>Chelonoidis</taxon>
    </lineage>
</organism>
<dbReference type="AlphaFoldDB" id="A0A8C0J2T4"/>
<evidence type="ECO:0000256" key="1">
    <source>
        <dbReference type="SAM" id="SignalP"/>
    </source>
</evidence>
<dbReference type="PROSITE" id="PS50835">
    <property type="entry name" value="IG_LIKE"/>
    <property type="match status" value="1"/>
</dbReference>
<dbReference type="SUPFAM" id="SSF48726">
    <property type="entry name" value="Immunoglobulin"/>
    <property type="match status" value="1"/>
</dbReference>
<keyword evidence="4" id="KW-1185">Reference proteome</keyword>
<accession>A0A8C0J2T4</accession>
<dbReference type="SMART" id="SM00406">
    <property type="entry name" value="IGv"/>
    <property type="match status" value="1"/>
</dbReference>
<dbReference type="InterPro" id="IPR013783">
    <property type="entry name" value="Ig-like_fold"/>
</dbReference>
<dbReference type="PANTHER" id="PTHR23267">
    <property type="entry name" value="IMMUNOGLOBULIN LIGHT CHAIN"/>
    <property type="match status" value="1"/>
</dbReference>
<sequence length="118" mass="12866">VLWTPVLCLLCLRCSQYVLTQSSAESVPLGQTAKLSCAMSSGYSIGSYPIIWYQQKPSQAPRFVLYETSNRGDGIPDRFTGSKDSSRNTAYLTITGVQAEDEADYYCAGAFGSGSIWL</sequence>
<evidence type="ECO:0000313" key="3">
    <source>
        <dbReference type="Ensembl" id="ENSCABP00000025970.1"/>
    </source>
</evidence>
<reference evidence="3" key="1">
    <citation type="submission" date="2025-08" db="UniProtKB">
        <authorList>
            <consortium name="Ensembl"/>
        </authorList>
    </citation>
    <scope>IDENTIFICATION</scope>
</reference>
<dbReference type="InterPro" id="IPR036179">
    <property type="entry name" value="Ig-like_dom_sf"/>
</dbReference>
<keyword evidence="1" id="KW-0732">Signal</keyword>
<dbReference type="InterPro" id="IPR013106">
    <property type="entry name" value="Ig_V-set"/>
</dbReference>
<dbReference type="SMART" id="SM00409">
    <property type="entry name" value="IG"/>
    <property type="match status" value="1"/>
</dbReference>
<dbReference type="Gene3D" id="2.60.40.10">
    <property type="entry name" value="Immunoglobulins"/>
    <property type="match status" value="1"/>
</dbReference>
<dbReference type="OMA" id="CLAWESN"/>
<dbReference type="InterPro" id="IPR007110">
    <property type="entry name" value="Ig-like_dom"/>
</dbReference>
<reference evidence="3" key="2">
    <citation type="submission" date="2025-09" db="UniProtKB">
        <authorList>
            <consortium name="Ensembl"/>
        </authorList>
    </citation>
    <scope>IDENTIFICATION</scope>
</reference>
<name>A0A8C0J2T4_CHEAB</name>
<dbReference type="Proteomes" id="UP000694404">
    <property type="component" value="Unplaced"/>
</dbReference>
<evidence type="ECO:0000259" key="2">
    <source>
        <dbReference type="PROSITE" id="PS50835"/>
    </source>
</evidence>
<proteinExistence type="predicted"/>
<dbReference type="InterPro" id="IPR050150">
    <property type="entry name" value="IgV_Light_Chain"/>
</dbReference>
<dbReference type="InterPro" id="IPR003599">
    <property type="entry name" value="Ig_sub"/>
</dbReference>
<dbReference type="GeneTree" id="ENSGT00940000153120"/>